<feature type="domain" description="Cwf19-like protein C-terminal" evidence="2">
    <location>
        <begin position="166"/>
        <end position="283"/>
    </location>
</feature>
<dbReference type="AlphaFoldDB" id="A0A4P9ZVG5"/>
<dbReference type="PANTHER" id="PTHR12072">
    <property type="entry name" value="CWF19, CELL CYCLE CONTROL PROTEIN"/>
    <property type="match status" value="1"/>
</dbReference>
<dbReference type="EMBL" id="ML002587">
    <property type="protein sequence ID" value="RKP36832.1"/>
    <property type="molecule type" value="Genomic_DNA"/>
</dbReference>
<dbReference type="InterPro" id="IPR006768">
    <property type="entry name" value="Cwf19-like_C_dom-1"/>
</dbReference>
<dbReference type="InterPro" id="IPR036265">
    <property type="entry name" value="HIT-like_sf"/>
</dbReference>
<dbReference type="Proteomes" id="UP000268162">
    <property type="component" value="Unassembled WGS sequence"/>
</dbReference>
<sequence length="288" mass="32736">MDENVDKLARTQHGLTDQQKRDIAITDYKQLASCQFCFRTPEKSTGQKASLEPPEIPIISIGTQVYLGLPSTEPLVPGHCLIIPTQHTVSTLTCEDDAWTEIRNFMKCLIHAFDARDEGAVFMETVTDVSGRKGRHTAIECIPVPRDLYADLPAYFKEGLLDADDEWTQHRKIIDTTINTSSPSAEDTGRSGLTRRTGGFRRSMTAKVPYFHLWTDLDGGMGHVIENNQLFPHYFGKQIIAGMLDLPPKSYRKPARVPSNPSLERRRVREFKERTNWAKFDWTQLLDK</sequence>
<comment type="similarity">
    <text evidence="1">Belongs to the CWF19 family.</text>
</comment>
<feature type="domain" description="Cwf19-like C-terminal" evidence="3">
    <location>
        <begin position="29"/>
        <end position="157"/>
    </location>
</feature>
<evidence type="ECO:0000259" key="3">
    <source>
        <dbReference type="Pfam" id="PF04677"/>
    </source>
</evidence>
<dbReference type="STRING" id="215637.A0A4P9ZVG5"/>
<protein>
    <submittedName>
        <fullName evidence="4">CwfJ C-terminus 1-domain-containing protein-like protein</fullName>
    </submittedName>
</protein>
<dbReference type="Gene3D" id="3.30.428.10">
    <property type="entry name" value="HIT-like"/>
    <property type="match status" value="1"/>
</dbReference>
<dbReference type="Pfam" id="PF04677">
    <property type="entry name" value="CwfJ_C_1"/>
    <property type="match status" value="1"/>
</dbReference>
<evidence type="ECO:0000313" key="5">
    <source>
        <dbReference type="Proteomes" id="UP000268162"/>
    </source>
</evidence>
<reference evidence="5" key="1">
    <citation type="journal article" date="2018" name="Nat. Microbiol.">
        <title>Leveraging single-cell genomics to expand the fungal tree of life.</title>
        <authorList>
            <person name="Ahrendt S.R."/>
            <person name="Quandt C.A."/>
            <person name="Ciobanu D."/>
            <person name="Clum A."/>
            <person name="Salamov A."/>
            <person name="Andreopoulos B."/>
            <person name="Cheng J.F."/>
            <person name="Woyke T."/>
            <person name="Pelin A."/>
            <person name="Henrissat B."/>
            <person name="Reynolds N.K."/>
            <person name="Benny G.L."/>
            <person name="Smith M.E."/>
            <person name="James T.Y."/>
            <person name="Grigoriev I.V."/>
        </authorList>
    </citation>
    <scope>NUCLEOTIDE SEQUENCE [LARGE SCALE GENOMIC DNA]</scope>
    <source>
        <strain evidence="5">RSA 468</strain>
    </source>
</reference>
<evidence type="ECO:0000259" key="2">
    <source>
        <dbReference type="Pfam" id="PF04676"/>
    </source>
</evidence>
<dbReference type="InterPro" id="IPR006767">
    <property type="entry name" value="Cwf19-like_C_dom-2"/>
</dbReference>
<evidence type="ECO:0000256" key="1">
    <source>
        <dbReference type="ARBA" id="ARBA00006795"/>
    </source>
</evidence>
<dbReference type="GO" id="GO:0000398">
    <property type="term" value="P:mRNA splicing, via spliceosome"/>
    <property type="evidence" value="ECO:0007669"/>
    <property type="project" value="TreeGrafter"/>
</dbReference>
<dbReference type="GO" id="GO:0071014">
    <property type="term" value="C:post-mRNA release spliceosomal complex"/>
    <property type="evidence" value="ECO:0007669"/>
    <property type="project" value="TreeGrafter"/>
</dbReference>
<organism evidence="4 5">
    <name type="scientific">Dimargaris cristalligena</name>
    <dbReference type="NCBI Taxonomy" id="215637"/>
    <lineage>
        <taxon>Eukaryota</taxon>
        <taxon>Fungi</taxon>
        <taxon>Fungi incertae sedis</taxon>
        <taxon>Zoopagomycota</taxon>
        <taxon>Kickxellomycotina</taxon>
        <taxon>Dimargaritomycetes</taxon>
        <taxon>Dimargaritales</taxon>
        <taxon>Dimargaritaceae</taxon>
        <taxon>Dimargaris</taxon>
    </lineage>
</organism>
<dbReference type="PANTHER" id="PTHR12072:SF5">
    <property type="entry name" value="CWF19-LIKE PROTEIN 2"/>
    <property type="match status" value="1"/>
</dbReference>
<accession>A0A4P9ZVG5</accession>
<evidence type="ECO:0000313" key="4">
    <source>
        <dbReference type="EMBL" id="RKP36832.1"/>
    </source>
</evidence>
<keyword evidence="5" id="KW-1185">Reference proteome</keyword>
<dbReference type="SUPFAM" id="SSF54197">
    <property type="entry name" value="HIT-like"/>
    <property type="match status" value="1"/>
</dbReference>
<proteinExistence type="inferred from homology"/>
<dbReference type="InterPro" id="IPR040194">
    <property type="entry name" value="Cwf19-like"/>
</dbReference>
<dbReference type="Pfam" id="PF04676">
    <property type="entry name" value="CwfJ_C_2"/>
    <property type="match status" value="1"/>
</dbReference>
<gene>
    <name evidence="4" type="ORF">BJ085DRAFT_38853</name>
</gene>
<name>A0A4P9ZVG5_9FUNG</name>